<keyword evidence="3" id="KW-1185">Reference proteome</keyword>
<organism evidence="2 3">
    <name type="scientific">Champsocephalus gunnari</name>
    <name type="common">Mackerel icefish</name>
    <dbReference type="NCBI Taxonomy" id="52237"/>
    <lineage>
        <taxon>Eukaryota</taxon>
        <taxon>Metazoa</taxon>
        <taxon>Chordata</taxon>
        <taxon>Craniata</taxon>
        <taxon>Vertebrata</taxon>
        <taxon>Euteleostomi</taxon>
        <taxon>Actinopterygii</taxon>
        <taxon>Neopterygii</taxon>
        <taxon>Teleostei</taxon>
        <taxon>Neoteleostei</taxon>
        <taxon>Acanthomorphata</taxon>
        <taxon>Eupercaria</taxon>
        <taxon>Perciformes</taxon>
        <taxon>Notothenioidei</taxon>
        <taxon>Channichthyidae</taxon>
        <taxon>Champsocephalus</taxon>
    </lineage>
</organism>
<comment type="caution">
    <text evidence="2">The sequence shown here is derived from an EMBL/GenBank/DDBJ whole genome shotgun (WGS) entry which is preliminary data.</text>
</comment>
<feature type="transmembrane region" description="Helical" evidence="1">
    <location>
        <begin position="48"/>
        <end position="65"/>
    </location>
</feature>
<proteinExistence type="predicted"/>
<protein>
    <submittedName>
        <fullName evidence="2">Uncharacterized protein</fullName>
    </submittedName>
</protein>
<dbReference type="EMBL" id="JAURVH010001515">
    <property type="protein sequence ID" value="KAK5931843.1"/>
    <property type="molecule type" value="Genomic_DNA"/>
</dbReference>
<keyword evidence="1" id="KW-1133">Transmembrane helix</keyword>
<keyword evidence="1" id="KW-0812">Transmembrane</keyword>
<evidence type="ECO:0000256" key="1">
    <source>
        <dbReference type="SAM" id="Phobius"/>
    </source>
</evidence>
<keyword evidence="1" id="KW-0472">Membrane</keyword>
<dbReference type="AlphaFoldDB" id="A0AAN8E7Z9"/>
<evidence type="ECO:0000313" key="2">
    <source>
        <dbReference type="EMBL" id="KAK5931843.1"/>
    </source>
</evidence>
<name>A0AAN8E7Z9_CHAGU</name>
<reference evidence="2 3" key="1">
    <citation type="journal article" date="2023" name="Mol. Biol. Evol.">
        <title>Genomics of Secondarily Temperate Adaptation in the Only Non-Antarctic Icefish.</title>
        <authorList>
            <person name="Rivera-Colon A.G."/>
            <person name="Rayamajhi N."/>
            <person name="Minhas B.F."/>
            <person name="Madrigal G."/>
            <person name="Bilyk K.T."/>
            <person name="Yoon V."/>
            <person name="Hune M."/>
            <person name="Gregory S."/>
            <person name="Cheng C.H.C."/>
            <person name="Catchen J.M."/>
        </authorList>
    </citation>
    <scope>NUCLEOTIDE SEQUENCE [LARGE SCALE GENOMIC DNA]</scope>
    <source>
        <tissue evidence="2">White muscle</tissue>
    </source>
</reference>
<gene>
    <name evidence="2" type="ORF">CgunFtcFv8_003604</name>
</gene>
<evidence type="ECO:0000313" key="3">
    <source>
        <dbReference type="Proteomes" id="UP001331515"/>
    </source>
</evidence>
<accession>A0AAN8E7Z9</accession>
<dbReference type="Proteomes" id="UP001331515">
    <property type="component" value="Unassembled WGS sequence"/>
</dbReference>
<sequence>MIDLYTSWSLLLHSHVKGLLLVAVCCLQSASGPPLCRGDEGARRSSAVVPAVVPAVCLLAVRLLYVCQGPRHSALCLTLPTALTLLTSLPELVLAPVQLAGSHVDA</sequence>